<dbReference type="Pfam" id="PF01408">
    <property type="entry name" value="GFO_IDH_MocA"/>
    <property type="match status" value="1"/>
</dbReference>
<evidence type="ECO:0000256" key="1">
    <source>
        <dbReference type="ARBA" id="ARBA00001911"/>
    </source>
</evidence>
<keyword evidence="5" id="KW-0326">Glycosidase</keyword>
<evidence type="ECO:0000256" key="3">
    <source>
        <dbReference type="ARBA" id="ARBA00022801"/>
    </source>
</evidence>
<dbReference type="InterPro" id="IPR036291">
    <property type="entry name" value="NAD(P)-bd_dom_sf"/>
</dbReference>
<name>A0A0D8IZF4_9FIRM</name>
<evidence type="ECO:0000256" key="2">
    <source>
        <dbReference type="ARBA" id="ARBA00009329"/>
    </source>
</evidence>
<comment type="cofactor">
    <cofactor evidence="1">
        <name>NAD(+)</name>
        <dbReference type="ChEBI" id="CHEBI:57540"/>
    </cofactor>
</comment>
<keyword evidence="4" id="KW-0520">NAD</keyword>
<dbReference type="InterPro" id="IPR049303">
    <property type="entry name" value="Glyco_hydro_109_C"/>
</dbReference>
<keyword evidence="3 8" id="KW-0378">Hydrolase</keyword>
<dbReference type="Proteomes" id="UP000032483">
    <property type="component" value="Unassembled WGS sequence"/>
</dbReference>
<dbReference type="InterPro" id="IPR000683">
    <property type="entry name" value="Gfo/Idh/MocA-like_OxRdtase_N"/>
</dbReference>
<feature type="domain" description="Gfo/Idh/MocA-like oxidoreductase N-terminal" evidence="6">
    <location>
        <begin position="5"/>
        <end position="128"/>
    </location>
</feature>
<accession>A0A0D8IZF4</accession>
<dbReference type="Gene3D" id="3.30.360.10">
    <property type="entry name" value="Dihydrodipicolinate Reductase, domain 2"/>
    <property type="match status" value="1"/>
</dbReference>
<gene>
    <name evidence="8" type="ORF">TQ39_09880</name>
</gene>
<evidence type="ECO:0000256" key="5">
    <source>
        <dbReference type="ARBA" id="ARBA00023295"/>
    </source>
</evidence>
<reference evidence="8" key="1">
    <citation type="submission" date="2015-02" db="EMBL/GenBank/DDBJ databases">
        <title>A novel member of the family Ruminococcaceae isolated from human feces.</title>
        <authorList>
            <person name="Shkoporov A.N."/>
            <person name="Chaplin A.V."/>
            <person name="Motuzova O.V."/>
            <person name="Kafarskaia L.I."/>
            <person name="Khokhlova E.V."/>
            <person name="Efimov B.A."/>
        </authorList>
    </citation>
    <scope>NUCLEOTIDE SEQUENCE [LARGE SCALE GENOMIC DNA]</scope>
    <source>
        <strain evidence="8">585-1</strain>
    </source>
</reference>
<dbReference type="Gene3D" id="3.40.50.720">
    <property type="entry name" value="NAD(P)-binding Rossmann-like Domain"/>
    <property type="match status" value="1"/>
</dbReference>
<dbReference type="PATRIC" id="fig|1550024.3.peg.2254"/>
<dbReference type="InterPro" id="IPR050463">
    <property type="entry name" value="Gfo/Idh/MocA_oxidrdct_glycsds"/>
</dbReference>
<dbReference type="SUPFAM" id="SSF51735">
    <property type="entry name" value="NAD(P)-binding Rossmann-fold domains"/>
    <property type="match status" value="1"/>
</dbReference>
<dbReference type="GeneID" id="42856892"/>
<dbReference type="PANTHER" id="PTHR43818:SF1">
    <property type="entry name" value="GLYCOSYL HYDROLASE FAMILY 109 PROTEIN"/>
    <property type="match status" value="1"/>
</dbReference>
<keyword evidence="9" id="KW-1185">Reference proteome</keyword>
<evidence type="ECO:0000313" key="8">
    <source>
        <dbReference type="EMBL" id="KJF39869.1"/>
    </source>
</evidence>
<evidence type="ECO:0000313" key="9">
    <source>
        <dbReference type="Proteomes" id="UP000032483"/>
    </source>
</evidence>
<feature type="domain" description="Glycosyl hydrolase 109 C-terminal" evidence="7">
    <location>
        <begin position="139"/>
        <end position="306"/>
    </location>
</feature>
<dbReference type="AlphaFoldDB" id="A0A0D8IZF4"/>
<evidence type="ECO:0000256" key="4">
    <source>
        <dbReference type="ARBA" id="ARBA00023027"/>
    </source>
</evidence>
<dbReference type="EMBL" id="JXXK01000012">
    <property type="protein sequence ID" value="KJF39869.1"/>
    <property type="molecule type" value="Genomic_DNA"/>
</dbReference>
<dbReference type="Pfam" id="PF21252">
    <property type="entry name" value="Glyco_hydro_109_C"/>
    <property type="match status" value="1"/>
</dbReference>
<dbReference type="RefSeq" id="WP_050005412.1">
    <property type="nucleotide sequence ID" value="NZ_CBCSVS010000004.1"/>
</dbReference>
<comment type="caution">
    <text evidence="8">The sequence shown here is derived from an EMBL/GenBank/DDBJ whole genome shotgun (WGS) entry which is preliminary data.</text>
</comment>
<protein>
    <submittedName>
        <fullName evidence="8">Glycosyl hydrolase family 109</fullName>
    </submittedName>
</protein>
<comment type="similarity">
    <text evidence="2">Belongs to the Gfo/Idh/MocA family. Glycosyl hydrolase 109 subfamily.</text>
</comment>
<organism evidence="8 9">
    <name type="scientific">Ruthenibacterium lactatiformans</name>
    <dbReference type="NCBI Taxonomy" id="1550024"/>
    <lineage>
        <taxon>Bacteria</taxon>
        <taxon>Bacillati</taxon>
        <taxon>Bacillota</taxon>
        <taxon>Clostridia</taxon>
        <taxon>Eubacteriales</taxon>
        <taxon>Oscillospiraceae</taxon>
        <taxon>Ruthenibacterium</taxon>
    </lineage>
</organism>
<sequence length="403" mass="45293">MKEVLNVGVIGLGNRGSNLLENCILPQPGVRVLAVCDNYEDRREKGVQLVTAAGQPAPRAAADYREVLAMPEIDAVVIMASWESHLNLACDAMRAGKYTAVEVAGAYSVEDCWKLVRTHEETGVPCMMLENCCFGRDELMVLNMVRQGLFGEVVHCQGGYRHDLREEVSTGREMRHYRFRNYLYRNCENYPTHELGPIANVLDINRGNRMLTLVSVASKAAGLHEYLLREKGPDYDAAKMNFAQGDVVTTIIKCARGETICLTLDTTLPRAYSRGFHVQGTKGMYMEDNKSVFLDGKDNEYDFKWNERWNSAEEYREKYDHPVWKKYLAEGVRGGHDGMDWLVFRSFFDAAKAGAPAPIDVYDAAAWMSISCLSEQSVAMGGAPVPIPDFTNGMWMERAPWQP</sequence>
<proteinExistence type="inferred from homology"/>
<dbReference type="GO" id="GO:0016798">
    <property type="term" value="F:hydrolase activity, acting on glycosyl bonds"/>
    <property type="evidence" value="ECO:0007669"/>
    <property type="project" value="UniProtKB-KW"/>
</dbReference>
<evidence type="ECO:0000259" key="7">
    <source>
        <dbReference type="Pfam" id="PF21252"/>
    </source>
</evidence>
<dbReference type="PANTHER" id="PTHR43818">
    <property type="entry name" value="BCDNA.GH03377"/>
    <property type="match status" value="1"/>
</dbReference>
<dbReference type="GO" id="GO:0000166">
    <property type="term" value="F:nucleotide binding"/>
    <property type="evidence" value="ECO:0007669"/>
    <property type="project" value="InterPro"/>
</dbReference>
<evidence type="ECO:0000259" key="6">
    <source>
        <dbReference type="Pfam" id="PF01408"/>
    </source>
</evidence>